<dbReference type="PANTHER" id="PTHR43537:SF5">
    <property type="entry name" value="UXU OPERON TRANSCRIPTIONAL REGULATOR"/>
    <property type="match status" value="1"/>
</dbReference>
<keyword evidence="3" id="KW-0804">Transcription</keyword>
<dbReference type="SMART" id="SM00345">
    <property type="entry name" value="HTH_GNTR"/>
    <property type="match status" value="1"/>
</dbReference>
<dbReference type="Pfam" id="PF07729">
    <property type="entry name" value="FCD"/>
    <property type="match status" value="1"/>
</dbReference>
<evidence type="ECO:0000256" key="2">
    <source>
        <dbReference type="ARBA" id="ARBA00023125"/>
    </source>
</evidence>
<reference evidence="5" key="1">
    <citation type="submission" date="2020-02" db="EMBL/GenBank/DDBJ databases">
        <authorList>
            <person name="Meier V. D."/>
        </authorList>
    </citation>
    <scope>NUCLEOTIDE SEQUENCE</scope>
    <source>
        <strain evidence="5">AVDCRST_MAG49</strain>
    </source>
</reference>
<dbReference type="Gene3D" id="1.10.10.10">
    <property type="entry name" value="Winged helix-like DNA-binding domain superfamily/Winged helix DNA-binding domain"/>
    <property type="match status" value="1"/>
</dbReference>
<dbReference type="SUPFAM" id="SSF46785">
    <property type="entry name" value="Winged helix' DNA-binding domain"/>
    <property type="match status" value="1"/>
</dbReference>
<dbReference type="EMBL" id="CADCWG010000220">
    <property type="protein sequence ID" value="CAA9568281.1"/>
    <property type="molecule type" value="Genomic_DNA"/>
</dbReference>
<dbReference type="CDD" id="cd07377">
    <property type="entry name" value="WHTH_GntR"/>
    <property type="match status" value="1"/>
</dbReference>
<dbReference type="Pfam" id="PF00392">
    <property type="entry name" value="GntR"/>
    <property type="match status" value="1"/>
</dbReference>
<dbReference type="InterPro" id="IPR008920">
    <property type="entry name" value="TF_FadR/GntR_C"/>
</dbReference>
<gene>
    <name evidence="5" type="ORF">AVDCRST_MAG49-3309</name>
</gene>
<protein>
    <recommendedName>
        <fullName evidence="4">HTH gntR-type domain-containing protein</fullName>
    </recommendedName>
</protein>
<dbReference type="SUPFAM" id="SSF48008">
    <property type="entry name" value="GntR ligand-binding domain-like"/>
    <property type="match status" value="1"/>
</dbReference>
<organism evidence="5">
    <name type="scientific">uncultured Thermomicrobiales bacterium</name>
    <dbReference type="NCBI Taxonomy" id="1645740"/>
    <lineage>
        <taxon>Bacteria</taxon>
        <taxon>Pseudomonadati</taxon>
        <taxon>Thermomicrobiota</taxon>
        <taxon>Thermomicrobia</taxon>
        <taxon>Thermomicrobiales</taxon>
        <taxon>environmental samples</taxon>
    </lineage>
</organism>
<dbReference type="PRINTS" id="PR00035">
    <property type="entry name" value="HTHGNTR"/>
</dbReference>
<evidence type="ECO:0000256" key="3">
    <source>
        <dbReference type="ARBA" id="ARBA00023163"/>
    </source>
</evidence>
<dbReference type="Gene3D" id="1.20.120.530">
    <property type="entry name" value="GntR ligand-binding domain-like"/>
    <property type="match status" value="1"/>
</dbReference>
<dbReference type="AlphaFoldDB" id="A0A6J4V4H4"/>
<evidence type="ECO:0000256" key="1">
    <source>
        <dbReference type="ARBA" id="ARBA00023015"/>
    </source>
</evidence>
<proteinExistence type="predicted"/>
<keyword evidence="1" id="KW-0805">Transcription regulation</keyword>
<dbReference type="InterPro" id="IPR036388">
    <property type="entry name" value="WH-like_DNA-bd_sf"/>
</dbReference>
<accession>A0A6J4V4H4</accession>
<feature type="domain" description="HTH gntR-type" evidence="4">
    <location>
        <begin position="15"/>
        <end position="83"/>
    </location>
</feature>
<dbReference type="InterPro" id="IPR036390">
    <property type="entry name" value="WH_DNA-bd_sf"/>
</dbReference>
<evidence type="ECO:0000313" key="5">
    <source>
        <dbReference type="EMBL" id="CAA9568281.1"/>
    </source>
</evidence>
<dbReference type="GO" id="GO:0003700">
    <property type="term" value="F:DNA-binding transcription factor activity"/>
    <property type="evidence" value="ECO:0007669"/>
    <property type="project" value="InterPro"/>
</dbReference>
<sequence length="254" mass="27013">MPARDRPVSAAASTPDLSTRLTGEILDLIRREDLHAGDRLPSVRALAARFGVATPTLREALRRLQATGAVDIRHGSGTYVRHGRGRLVLASPVPQGLGIDSLLHLLDARTVVEPGLAAMAAERATAADLARLEDVLLDAERSFFPNDGRSARANEAFHFAVARASGNPILAETDEALMDLYAVAYAAAFPHARTRSRELHDHAAILAAIAGRNAQRARQLAHRHLEDAGADIALLLAEMGGDAAEQRTALGSGQ</sequence>
<dbReference type="GO" id="GO:0003677">
    <property type="term" value="F:DNA binding"/>
    <property type="evidence" value="ECO:0007669"/>
    <property type="project" value="UniProtKB-KW"/>
</dbReference>
<dbReference type="PROSITE" id="PS50949">
    <property type="entry name" value="HTH_GNTR"/>
    <property type="match status" value="1"/>
</dbReference>
<keyword evidence="2" id="KW-0238">DNA-binding</keyword>
<name>A0A6J4V4H4_9BACT</name>
<dbReference type="InterPro" id="IPR000524">
    <property type="entry name" value="Tscrpt_reg_HTH_GntR"/>
</dbReference>
<dbReference type="InterPro" id="IPR011711">
    <property type="entry name" value="GntR_C"/>
</dbReference>
<dbReference type="PANTHER" id="PTHR43537">
    <property type="entry name" value="TRANSCRIPTIONAL REGULATOR, GNTR FAMILY"/>
    <property type="match status" value="1"/>
</dbReference>
<dbReference type="SMART" id="SM00895">
    <property type="entry name" value="FCD"/>
    <property type="match status" value="1"/>
</dbReference>
<evidence type="ECO:0000259" key="4">
    <source>
        <dbReference type="PROSITE" id="PS50949"/>
    </source>
</evidence>